<dbReference type="PROSITE" id="PS01081">
    <property type="entry name" value="HTH_TETR_1"/>
    <property type="match status" value="1"/>
</dbReference>
<protein>
    <submittedName>
        <fullName evidence="6">TetR/AcrR family transcriptional regulator</fullName>
    </submittedName>
</protein>
<evidence type="ECO:0000313" key="6">
    <source>
        <dbReference type="EMBL" id="TDD06789.1"/>
    </source>
</evidence>
<keyword evidence="1" id="KW-0805">Transcription regulation</keyword>
<dbReference type="Pfam" id="PF00440">
    <property type="entry name" value="TetR_N"/>
    <property type="match status" value="1"/>
</dbReference>
<dbReference type="SUPFAM" id="SSF48498">
    <property type="entry name" value="Tetracyclin repressor-like, C-terminal domain"/>
    <property type="match status" value="1"/>
</dbReference>
<dbReference type="PRINTS" id="PR00455">
    <property type="entry name" value="HTHTETR"/>
</dbReference>
<dbReference type="InterPro" id="IPR050109">
    <property type="entry name" value="HTH-type_TetR-like_transc_reg"/>
</dbReference>
<keyword evidence="3" id="KW-0804">Transcription</keyword>
<dbReference type="PANTHER" id="PTHR30055:SF234">
    <property type="entry name" value="HTH-TYPE TRANSCRIPTIONAL REGULATOR BETI"/>
    <property type="match status" value="1"/>
</dbReference>
<dbReference type="Pfam" id="PF21597">
    <property type="entry name" value="TetR_C_43"/>
    <property type="match status" value="1"/>
</dbReference>
<dbReference type="AlphaFoldDB" id="A0A4R4VLZ3"/>
<evidence type="ECO:0000259" key="5">
    <source>
        <dbReference type="PROSITE" id="PS50977"/>
    </source>
</evidence>
<keyword evidence="7" id="KW-1185">Reference proteome</keyword>
<dbReference type="InterPro" id="IPR009057">
    <property type="entry name" value="Homeodomain-like_sf"/>
</dbReference>
<keyword evidence="2 4" id="KW-0238">DNA-binding</keyword>
<accession>A0A4R4VLZ3</accession>
<dbReference type="Gene3D" id="1.10.357.10">
    <property type="entry name" value="Tetracycline Repressor, domain 2"/>
    <property type="match status" value="1"/>
</dbReference>
<name>A0A4R4VLZ3_9ACTN</name>
<organism evidence="6 7">
    <name type="scientific">Nonomuraea deserti</name>
    <dbReference type="NCBI Taxonomy" id="1848322"/>
    <lineage>
        <taxon>Bacteria</taxon>
        <taxon>Bacillati</taxon>
        <taxon>Actinomycetota</taxon>
        <taxon>Actinomycetes</taxon>
        <taxon>Streptosporangiales</taxon>
        <taxon>Streptosporangiaceae</taxon>
        <taxon>Nonomuraea</taxon>
    </lineage>
</organism>
<dbReference type="PROSITE" id="PS50977">
    <property type="entry name" value="HTH_TETR_2"/>
    <property type="match status" value="1"/>
</dbReference>
<gene>
    <name evidence="6" type="ORF">E1292_14595</name>
</gene>
<dbReference type="RefSeq" id="WP_132595680.1">
    <property type="nucleotide sequence ID" value="NZ_SMKO01000030.1"/>
</dbReference>
<sequence length="182" mass="19766">MTQLRADARRNRERILTAAESVFAERGVSASTEEVAARAGVAIGTVFRHFPTKHDLLAAIVKRLLAQLAERAEALAEDGDPETALFAFFTHVVEEAAARRTVAELLAGGGMEVRVGEPLERLRRPVGTLLERAQRAGAVRRGVRLDEVMALLAATSQAALLAGWTPDLRDRTLEIIFNGCRA</sequence>
<dbReference type="InterPro" id="IPR049445">
    <property type="entry name" value="TetR_SbtR-like_C"/>
</dbReference>
<evidence type="ECO:0000256" key="3">
    <source>
        <dbReference type="ARBA" id="ARBA00023163"/>
    </source>
</evidence>
<evidence type="ECO:0000256" key="2">
    <source>
        <dbReference type="ARBA" id="ARBA00023125"/>
    </source>
</evidence>
<dbReference type="EMBL" id="SMKO01000030">
    <property type="protein sequence ID" value="TDD06789.1"/>
    <property type="molecule type" value="Genomic_DNA"/>
</dbReference>
<dbReference type="SUPFAM" id="SSF46689">
    <property type="entry name" value="Homeodomain-like"/>
    <property type="match status" value="1"/>
</dbReference>
<proteinExistence type="predicted"/>
<dbReference type="GO" id="GO:0000976">
    <property type="term" value="F:transcription cis-regulatory region binding"/>
    <property type="evidence" value="ECO:0007669"/>
    <property type="project" value="TreeGrafter"/>
</dbReference>
<comment type="caution">
    <text evidence="6">The sequence shown here is derived from an EMBL/GenBank/DDBJ whole genome shotgun (WGS) entry which is preliminary data.</text>
</comment>
<feature type="DNA-binding region" description="H-T-H motif" evidence="4">
    <location>
        <begin position="31"/>
        <end position="50"/>
    </location>
</feature>
<dbReference type="PANTHER" id="PTHR30055">
    <property type="entry name" value="HTH-TYPE TRANSCRIPTIONAL REGULATOR RUTR"/>
    <property type="match status" value="1"/>
</dbReference>
<dbReference type="Proteomes" id="UP000295258">
    <property type="component" value="Unassembled WGS sequence"/>
</dbReference>
<dbReference type="InterPro" id="IPR001647">
    <property type="entry name" value="HTH_TetR"/>
</dbReference>
<feature type="domain" description="HTH tetR-type" evidence="5">
    <location>
        <begin position="9"/>
        <end position="68"/>
    </location>
</feature>
<dbReference type="InterPro" id="IPR023772">
    <property type="entry name" value="DNA-bd_HTH_TetR-type_CS"/>
</dbReference>
<evidence type="ECO:0000256" key="4">
    <source>
        <dbReference type="PROSITE-ProRule" id="PRU00335"/>
    </source>
</evidence>
<evidence type="ECO:0000256" key="1">
    <source>
        <dbReference type="ARBA" id="ARBA00023015"/>
    </source>
</evidence>
<reference evidence="6 7" key="1">
    <citation type="submission" date="2019-03" db="EMBL/GenBank/DDBJ databases">
        <title>Draft genome sequences of novel Actinobacteria.</title>
        <authorList>
            <person name="Sahin N."/>
            <person name="Ay H."/>
            <person name="Saygin H."/>
        </authorList>
    </citation>
    <scope>NUCLEOTIDE SEQUENCE [LARGE SCALE GENOMIC DNA]</scope>
    <source>
        <strain evidence="6 7">KC310</strain>
    </source>
</reference>
<dbReference type="GO" id="GO:0003700">
    <property type="term" value="F:DNA-binding transcription factor activity"/>
    <property type="evidence" value="ECO:0007669"/>
    <property type="project" value="TreeGrafter"/>
</dbReference>
<dbReference type="InterPro" id="IPR036271">
    <property type="entry name" value="Tet_transcr_reg_TetR-rel_C_sf"/>
</dbReference>
<evidence type="ECO:0000313" key="7">
    <source>
        <dbReference type="Proteomes" id="UP000295258"/>
    </source>
</evidence>